<dbReference type="KEGG" id="hpaz:K756_02235"/>
<reference evidence="4 5" key="1">
    <citation type="journal article" date="2013" name="PLoS ONE">
        <title>Complete Genome Analysis of a Haemophilus parasuis Serovar 12 Strain from China.</title>
        <authorList>
            <person name="Li Y."/>
            <person name="Kwok A.H."/>
            <person name="Jiang J."/>
            <person name="Zou Y."/>
            <person name="Zheng F."/>
            <person name="Chen P."/>
            <person name="Hou C."/>
            <person name="Leung F.C."/>
            <person name="Jiang P."/>
        </authorList>
    </citation>
    <scope>NUCLEOTIDE SEQUENCE [LARGE SCALE GENOMIC DNA]</scope>
    <source>
        <strain evidence="4 5">ZJ0906</strain>
    </source>
</reference>
<dbReference type="Pfam" id="PF01370">
    <property type="entry name" value="Epimerase"/>
    <property type="match status" value="1"/>
</dbReference>
<sequence>MNILITGGTGFIGKALCQALIKQGHQLTVLTRQRLPNQQAVSFCQDLTAFQHLNTFDAVINLAGESIFDKAWTTAQKQKLIQSRLSITQRLVELIQASDTPPHTFISGSATGFYGNLAEGKHYDEQTACGTAFPAQLCFQWEKTALQAQSNKTRVCLIRTGIVLDKTGGALQKMLPLYRFGLGGKLGSGKQHWAWISLNDEIRAILFLLNHFECSGAFNLVSPELLTNSAFNQKLARHFKRPAFFAVPEWILKWLLGERSQLLLDNQPLVPHKLQSAGFIFKDPLIDRLTHL</sequence>
<comment type="similarity">
    <text evidence="1">Belongs to the NAD(P)-dependent epimerase/dehydratase family. SDR39U1 subfamily.</text>
</comment>
<dbReference type="Proteomes" id="UP000014672">
    <property type="component" value="Chromosome"/>
</dbReference>
<dbReference type="InterPro" id="IPR010099">
    <property type="entry name" value="SDR39U1"/>
</dbReference>
<evidence type="ECO:0008006" key="6">
    <source>
        <dbReference type="Google" id="ProtNLM"/>
    </source>
</evidence>
<dbReference type="AlphaFoldDB" id="A0A806J186"/>
<name>A0A806J186_GLAPU</name>
<gene>
    <name evidence="4" type="ORF">K756_02235</name>
</gene>
<feature type="domain" description="DUF1731" evidence="3">
    <location>
        <begin position="247"/>
        <end position="287"/>
    </location>
</feature>
<dbReference type="InterPro" id="IPR036291">
    <property type="entry name" value="NAD(P)-bd_dom_sf"/>
</dbReference>
<evidence type="ECO:0000259" key="2">
    <source>
        <dbReference type="Pfam" id="PF01370"/>
    </source>
</evidence>
<organism evidence="4 5">
    <name type="scientific">Glaesserella parasuis ZJ0906</name>
    <dbReference type="NCBI Taxonomy" id="1322346"/>
    <lineage>
        <taxon>Bacteria</taxon>
        <taxon>Pseudomonadati</taxon>
        <taxon>Pseudomonadota</taxon>
        <taxon>Gammaproteobacteria</taxon>
        <taxon>Pasteurellales</taxon>
        <taxon>Pasteurellaceae</taxon>
        <taxon>Glaesserella</taxon>
    </lineage>
</organism>
<protein>
    <recommendedName>
        <fullName evidence="6">TIGR01777 family protein</fullName>
    </recommendedName>
</protein>
<dbReference type="SUPFAM" id="SSF51735">
    <property type="entry name" value="NAD(P)-binding Rossmann-fold domains"/>
    <property type="match status" value="1"/>
</dbReference>
<dbReference type="NCBIfam" id="TIGR01777">
    <property type="entry name" value="yfcH"/>
    <property type="match status" value="1"/>
</dbReference>
<feature type="domain" description="NAD-dependent epimerase/dehydratase" evidence="2">
    <location>
        <begin position="3"/>
        <end position="219"/>
    </location>
</feature>
<evidence type="ECO:0000256" key="1">
    <source>
        <dbReference type="ARBA" id="ARBA00009353"/>
    </source>
</evidence>
<dbReference type="Gene3D" id="3.40.50.720">
    <property type="entry name" value="NAD(P)-binding Rossmann-like Domain"/>
    <property type="match status" value="1"/>
</dbReference>
<evidence type="ECO:0000313" key="5">
    <source>
        <dbReference type="Proteomes" id="UP000014672"/>
    </source>
</evidence>
<accession>A0A806J186</accession>
<dbReference type="PANTHER" id="PTHR11092">
    <property type="entry name" value="SUGAR NUCLEOTIDE EPIMERASE RELATED"/>
    <property type="match status" value="1"/>
</dbReference>
<evidence type="ECO:0000259" key="3">
    <source>
        <dbReference type="Pfam" id="PF08338"/>
    </source>
</evidence>
<dbReference type="PANTHER" id="PTHR11092:SF0">
    <property type="entry name" value="EPIMERASE FAMILY PROTEIN SDR39U1"/>
    <property type="match status" value="1"/>
</dbReference>
<dbReference type="EMBL" id="CP005384">
    <property type="protein sequence ID" value="AGO15697.1"/>
    <property type="molecule type" value="Genomic_DNA"/>
</dbReference>
<dbReference type="InterPro" id="IPR013549">
    <property type="entry name" value="DUF1731"/>
</dbReference>
<dbReference type="Pfam" id="PF08338">
    <property type="entry name" value="DUF1731"/>
    <property type="match status" value="1"/>
</dbReference>
<evidence type="ECO:0000313" key="4">
    <source>
        <dbReference type="EMBL" id="AGO15697.1"/>
    </source>
</evidence>
<proteinExistence type="inferred from homology"/>
<dbReference type="InterPro" id="IPR001509">
    <property type="entry name" value="Epimerase_deHydtase"/>
</dbReference>